<dbReference type="PANTHER" id="PTHR42973:SF17">
    <property type="entry name" value="OXIDASE, PUTATIVE (AFU_ORTHOLOGUE AFUA_6G14340)-RELATED"/>
    <property type="match status" value="1"/>
</dbReference>
<accession>A0A9P8YG62</accession>
<proteinExistence type="inferred from homology"/>
<dbReference type="RefSeq" id="XP_046017438.1">
    <property type="nucleotide sequence ID" value="XM_046152945.1"/>
</dbReference>
<evidence type="ECO:0000313" key="7">
    <source>
        <dbReference type="EMBL" id="KAH7038317.1"/>
    </source>
</evidence>
<dbReference type="GO" id="GO:0071949">
    <property type="term" value="F:FAD binding"/>
    <property type="evidence" value="ECO:0007669"/>
    <property type="project" value="InterPro"/>
</dbReference>
<dbReference type="PROSITE" id="PS51387">
    <property type="entry name" value="FAD_PCMH"/>
    <property type="match status" value="1"/>
</dbReference>
<name>A0A9P8YG62_9PEZI</name>
<gene>
    <name evidence="7" type="ORF">B0I36DRAFT_315993</name>
</gene>
<organism evidence="7 8">
    <name type="scientific">Microdochium trichocladiopsis</name>
    <dbReference type="NCBI Taxonomy" id="1682393"/>
    <lineage>
        <taxon>Eukaryota</taxon>
        <taxon>Fungi</taxon>
        <taxon>Dikarya</taxon>
        <taxon>Ascomycota</taxon>
        <taxon>Pezizomycotina</taxon>
        <taxon>Sordariomycetes</taxon>
        <taxon>Xylariomycetidae</taxon>
        <taxon>Xylariales</taxon>
        <taxon>Microdochiaceae</taxon>
        <taxon>Microdochium</taxon>
    </lineage>
</organism>
<dbReference type="InterPro" id="IPR006094">
    <property type="entry name" value="Oxid_FAD_bind_N"/>
</dbReference>
<dbReference type="Gene3D" id="3.40.462.20">
    <property type="match status" value="1"/>
</dbReference>
<keyword evidence="4" id="KW-0560">Oxidoreductase</keyword>
<evidence type="ECO:0000259" key="6">
    <source>
        <dbReference type="PROSITE" id="PS51387"/>
    </source>
</evidence>
<dbReference type="InterPro" id="IPR050416">
    <property type="entry name" value="FAD-linked_Oxidoreductase"/>
</dbReference>
<dbReference type="PROSITE" id="PS00862">
    <property type="entry name" value="OX2_COVAL_FAD"/>
    <property type="match status" value="1"/>
</dbReference>
<evidence type="ECO:0000313" key="8">
    <source>
        <dbReference type="Proteomes" id="UP000756346"/>
    </source>
</evidence>
<protein>
    <submittedName>
        <fullName evidence="7">FAD binding domain-containing protein</fullName>
    </submittedName>
</protein>
<dbReference type="EMBL" id="JAGTJQ010000002">
    <property type="protein sequence ID" value="KAH7038317.1"/>
    <property type="molecule type" value="Genomic_DNA"/>
</dbReference>
<dbReference type="OrthoDB" id="415825at2759"/>
<comment type="caution">
    <text evidence="7">The sequence shown here is derived from an EMBL/GenBank/DDBJ whole genome shotgun (WGS) entry which is preliminary data.</text>
</comment>
<evidence type="ECO:0000256" key="3">
    <source>
        <dbReference type="ARBA" id="ARBA00022827"/>
    </source>
</evidence>
<keyword evidence="2" id="KW-0285">Flavoprotein</keyword>
<dbReference type="PANTHER" id="PTHR42973">
    <property type="entry name" value="BINDING OXIDOREDUCTASE, PUTATIVE (AFU_ORTHOLOGUE AFUA_1G17690)-RELATED"/>
    <property type="match status" value="1"/>
</dbReference>
<dbReference type="InterPro" id="IPR012951">
    <property type="entry name" value="BBE"/>
</dbReference>
<reference evidence="7" key="1">
    <citation type="journal article" date="2021" name="Nat. Commun.">
        <title>Genetic determinants of endophytism in the Arabidopsis root mycobiome.</title>
        <authorList>
            <person name="Mesny F."/>
            <person name="Miyauchi S."/>
            <person name="Thiergart T."/>
            <person name="Pickel B."/>
            <person name="Atanasova L."/>
            <person name="Karlsson M."/>
            <person name="Huettel B."/>
            <person name="Barry K.W."/>
            <person name="Haridas S."/>
            <person name="Chen C."/>
            <person name="Bauer D."/>
            <person name="Andreopoulos W."/>
            <person name="Pangilinan J."/>
            <person name="LaButti K."/>
            <person name="Riley R."/>
            <person name="Lipzen A."/>
            <person name="Clum A."/>
            <person name="Drula E."/>
            <person name="Henrissat B."/>
            <person name="Kohler A."/>
            <person name="Grigoriev I.V."/>
            <person name="Martin F.M."/>
            <person name="Hacquard S."/>
        </authorList>
    </citation>
    <scope>NUCLEOTIDE SEQUENCE</scope>
    <source>
        <strain evidence="7">MPI-CAGE-CH-0230</strain>
    </source>
</reference>
<dbReference type="InterPro" id="IPR016169">
    <property type="entry name" value="FAD-bd_PCMH_sub2"/>
</dbReference>
<feature type="region of interest" description="Disordered" evidence="5">
    <location>
        <begin position="464"/>
        <end position="485"/>
    </location>
</feature>
<evidence type="ECO:0000256" key="4">
    <source>
        <dbReference type="ARBA" id="ARBA00023002"/>
    </source>
</evidence>
<evidence type="ECO:0000256" key="2">
    <source>
        <dbReference type="ARBA" id="ARBA00022630"/>
    </source>
</evidence>
<keyword evidence="8" id="KW-1185">Reference proteome</keyword>
<dbReference type="Pfam" id="PF08031">
    <property type="entry name" value="BBE"/>
    <property type="match status" value="1"/>
</dbReference>
<feature type="compositionally biased region" description="Polar residues" evidence="5">
    <location>
        <begin position="464"/>
        <end position="483"/>
    </location>
</feature>
<dbReference type="Proteomes" id="UP000756346">
    <property type="component" value="Unassembled WGS sequence"/>
</dbReference>
<sequence length="498" mass="53979">MGQGSSQPSGLQSCLNAVCNGRADCVAYPDTFLYQVNWVDRYNLAIPVEPIAVTRPQNAQDVSGFVKCAAQNNVKVQAKSGGHSYANYGVGGENGALAIDLRNMQDFKMDTNTWQATIGPGHKLDDLDTKLHDNGKRAISHGTCPSVGLGGHATIGGLGPSSRMWGSCLDHVLEVEVVTADGTIQRANKDQNSDLFFAIKGAGASFGIVTEFVMRTQPEPGSVVSYTYSLTFSKARDLAPVFKQWQDLVSDPNLDRRFSTEFIMHELGVLISATFFGTQEEYDATGIPKKIPAGSVSVVIDDWMAILAKDAEHAALWLSEASTPFTARSLAFKQDEMLTEETITNLMNYIDGADRGTLIWFLIFDSTGGAISDVATDATAYAHRDKIMFCQGYGIGIPVLQQSTKDFVSGIVTHIQNATADTLMTYPGYVDPLIQDPQSSYWGSNLQRLGGIKAKWDPNDLFHNPQSVRPNTAASPGPVQTGTLGSGATRRIKKWSLW</sequence>
<dbReference type="SUPFAM" id="SSF56176">
    <property type="entry name" value="FAD-binding/transporter-associated domain-like"/>
    <property type="match status" value="1"/>
</dbReference>
<evidence type="ECO:0000256" key="1">
    <source>
        <dbReference type="ARBA" id="ARBA00005466"/>
    </source>
</evidence>
<dbReference type="Pfam" id="PF01565">
    <property type="entry name" value="FAD_binding_4"/>
    <property type="match status" value="1"/>
</dbReference>
<dbReference type="GO" id="GO:0016491">
    <property type="term" value="F:oxidoreductase activity"/>
    <property type="evidence" value="ECO:0007669"/>
    <property type="project" value="UniProtKB-KW"/>
</dbReference>
<dbReference type="GeneID" id="70182491"/>
<comment type="similarity">
    <text evidence="1">Belongs to the oxygen-dependent FAD-linked oxidoreductase family.</text>
</comment>
<feature type="domain" description="FAD-binding PCMH-type" evidence="6">
    <location>
        <begin position="46"/>
        <end position="219"/>
    </location>
</feature>
<dbReference type="InterPro" id="IPR006093">
    <property type="entry name" value="Oxy_OxRdtase_FAD_BS"/>
</dbReference>
<dbReference type="InterPro" id="IPR036318">
    <property type="entry name" value="FAD-bd_PCMH-like_sf"/>
</dbReference>
<dbReference type="AlphaFoldDB" id="A0A9P8YG62"/>
<dbReference type="Gene3D" id="3.30.465.10">
    <property type="match status" value="1"/>
</dbReference>
<evidence type="ECO:0000256" key="5">
    <source>
        <dbReference type="SAM" id="MobiDB-lite"/>
    </source>
</evidence>
<dbReference type="InterPro" id="IPR016166">
    <property type="entry name" value="FAD-bd_PCMH"/>
</dbReference>
<keyword evidence="3" id="KW-0274">FAD</keyword>